<feature type="compositionally biased region" description="Basic and acidic residues" evidence="1">
    <location>
        <begin position="47"/>
        <end position="69"/>
    </location>
</feature>
<dbReference type="GO" id="GO:0045892">
    <property type="term" value="P:negative regulation of DNA-templated transcription"/>
    <property type="evidence" value="ECO:0007669"/>
    <property type="project" value="InterPro"/>
</dbReference>
<keyword evidence="3" id="KW-1185">Reference proteome</keyword>
<gene>
    <name evidence="2" type="ORF">SKAU_G00191740</name>
</gene>
<protein>
    <recommendedName>
        <fullName evidence="4">CLOCK-interacting pacemaker</fullName>
    </recommendedName>
</protein>
<evidence type="ECO:0000256" key="1">
    <source>
        <dbReference type="SAM" id="MobiDB-lite"/>
    </source>
</evidence>
<evidence type="ECO:0000313" key="2">
    <source>
        <dbReference type="EMBL" id="KAJ8356380.1"/>
    </source>
</evidence>
<feature type="compositionally biased region" description="Low complexity" evidence="1">
    <location>
        <begin position="197"/>
        <end position="214"/>
    </location>
</feature>
<dbReference type="PANTHER" id="PTHR34648:SF6">
    <property type="entry name" value="CLOCK-INTERACTING PACEMAKER-RELATED"/>
    <property type="match status" value="1"/>
</dbReference>
<dbReference type="EMBL" id="JAINUF010000006">
    <property type="protein sequence ID" value="KAJ8356380.1"/>
    <property type="molecule type" value="Genomic_DNA"/>
</dbReference>
<comment type="caution">
    <text evidence="2">The sequence shown here is derived from an EMBL/GenBank/DDBJ whole genome shotgun (WGS) entry which is preliminary data.</text>
</comment>
<organism evidence="2 3">
    <name type="scientific">Synaphobranchus kaupii</name>
    <name type="common">Kaup's arrowtooth eel</name>
    <dbReference type="NCBI Taxonomy" id="118154"/>
    <lineage>
        <taxon>Eukaryota</taxon>
        <taxon>Metazoa</taxon>
        <taxon>Chordata</taxon>
        <taxon>Craniata</taxon>
        <taxon>Vertebrata</taxon>
        <taxon>Euteleostomi</taxon>
        <taxon>Actinopterygii</taxon>
        <taxon>Neopterygii</taxon>
        <taxon>Teleostei</taxon>
        <taxon>Anguilliformes</taxon>
        <taxon>Synaphobranchidae</taxon>
        <taxon>Synaphobranchus</taxon>
    </lineage>
</organism>
<dbReference type="Pfam" id="PF15800">
    <property type="entry name" value="CiPC"/>
    <property type="match status" value="1"/>
</dbReference>
<feature type="region of interest" description="Disordered" evidence="1">
    <location>
        <begin position="183"/>
        <end position="260"/>
    </location>
</feature>
<evidence type="ECO:0008006" key="4">
    <source>
        <dbReference type="Google" id="ProtNLM"/>
    </source>
</evidence>
<name>A0A9Q1IXH1_SYNKA</name>
<dbReference type="GO" id="GO:0042754">
    <property type="term" value="P:negative regulation of circadian rhythm"/>
    <property type="evidence" value="ECO:0007669"/>
    <property type="project" value="InterPro"/>
</dbReference>
<dbReference type="AlphaFoldDB" id="A0A9Q1IXH1"/>
<reference evidence="2" key="1">
    <citation type="journal article" date="2023" name="Science">
        <title>Genome structures resolve the early diversification of teleost fishes.</title>
        <authorList>
            <person name="Parey E."/>
            <person name="Louis A."/>
            <person name="Montfort J."/>
            <person name="Bouchez O."/>
            <person name="Roques C."/>
            <person name="Iampietro C."/>
            <person name="Lluch J."/>
            <person name="Castinel A."/>
            <person name="Donnadieu C."/>
            <person name="Desvignes T."/>
            <person name="Floi Bucao C."/>
            <person name="Jouanno E."/>
            <person name="Wen M."/>
            <person name="Mejri S."/>
            <person name="Dirks R."/>
            <person name="Jansen H."/>
            <person name="Henkel C."/>
            <person name="Chen W.J."/>
            <person name="Zahm M."/>
            <person name="Cabau C."/>
            <person name="Klopp C."/>
            <person name="Thompson A.W."/>
            <person name="Robinson-Rechavi M."/>
            <person name="Braasch I."/>
            <person name="Lecointre G."/>
            <person name="Bobe J."/>
            <person name="Postlethwait J.H."/>
            <person name="Berthelot C."/>
            <person name="Roest Crollius H."/>
            <person name="Guiguen Y."/>
        </authorList>
    </citation>
    <scope>NUCLEOTIDE SEQUENCE</scope>
    <source>
        <strain evidence="2">WJC10195</strain>
    </source>
</reference>
<dbReference type="PANTHER" id="PTHR34648">
    <property type="entry name" value="CLOCK-INTERACTING PACEMAKER"/>
    <property type="match status" value="1"/>
</dbReference>
<dbReference type="InterPro" id="IPR031602">
    <property type="entry name" value="CIPC"/>
</dbReference>
<dbReference type="Proteomes" id="UP001152622">
    <property type="component" value="Chromosome 6"/>
</dbReference>
<dbReference type="GO" id="GO:0005634">
    <property type="term" value="C:nucleus"/>
    <property type="evidence" value="ECO:0007669"/>
    <property type="project" value="TreeGrafter"/>
</dbReference>
<sequence>MVLQLEKSDSGCPSHAGYAVCLRDHKHTEKITATMSGRVQAHSHRKPSSDTTHRMRMEGLKPESERDSGFSDASSEYLSALDQTDLDETVQGMDPGAQASQLAVMGAPFSGLSPMIFMNNVVLKQGLSQPNDTPPSPKPWGFRPAIEVLPQPQVVFLQPMVSTDSLQRSASVKRRRSKKYLPILKSYPKIAPHPGDSSSDNSSSSSTERSSSASRQWGRRHRQKQQSCPAGVVLLNPPTLPAASSPRAPSPKQCPPLHEASADSGRILAGLKQPEPLNNSTECTLPFSLAIHSSPHTEARAFATSTWPAEQAEGPPDEDCDSKRKRFCNTYNILSQSGLLDITLRTKELIRQNRHSQGQLERLQAQVGLFLESVQSGSPEVWTKLQKAMLEAGSEAMEEEISRSKS</sequence>
<proteinExistence type="predicted"/>
<evidence type="ECO:0000313" key="3">
    <source>
        <dbReference type="Proteomes" id="UP001152622"/>
    </source>
</evidence>
<feature type="region of interest" description="Disordered" evidence="1">
    <location>
        <begin position="35"/>
        <end position="74"/>
    </location>
</feature>
<dbReference type="OrthoDB" id="6374619at2759"/>
<accession>A0A9Q1IXH1</accession>